<name>A0A9W9HCB7_9EURO</name>
<dbReference type="GeneID" id="81402772"/>
<sequence length="252" mass="28244">MTTTKTNLSAPGRSFAEMFGGPSPPENIDFAKPLPAETPLLPVPEPTDDLETTARKIAALARIVEQGKSIAVHTGFHYGTHDRRDPEIVARDSMTPLQARQYDAWKAGATMPDIDWSRCHSVKPVPFDISKEDYQDIHWHAYALKAIFRCNYLGTKHALWFTSNMAFAMPLIHAMCKVAAARHSLTGCESPLAEDPRHWFTGGQETLTDDEVSEIRAAHRVVAVKGKHETVLRALRYPLQGYQTLYGYYPRP</sequence>
<gene>
    <name evidence="1" type="ORF">N7515_002858</name>
</gene>
<dbReference type="Proteomes" id="UP001149079">
    <property type="component" value="Unassembled WGS sequence"/>
</dbReference>
<dbReference type="EMBL" id="JAPQKL010000002">
    <property type="protein sequence ID" value="KAJ5144071.1"/>
    <property type="molecule type" value="Genomic_DNA"/>
</dbReference>
<protein>
    <submittedName>
        <fullName evidence="1">Uncharacterized protein</fullName>
    </submittedName>
</protein>
<dbReference type="AlphaFoldDB" id="A0A9W9HCB7"/>
<dbReference type="OrthoDB" id="4812032at2759"/>
<keyword evidence="2" id="KW-1185">Reference proteome</keyword>
<organism evidence="1 2">
    <name type="scientific">Penicillium bovifimosum</name>
    <dbReference type="NCBI Taxonomy" id="126998"/>
    <lineage>
        <taxon>Eukaryota</taxon>
        <taxon>Fungi</taxon>
        <taxon>Dikarya</taxon>
        <taxon>Ascomycota</taxon>
        <taxon>Pezizomycotina</taxon>
        <taxon>Eurotiomycetes</taxon>
        <taxon>Eurotiomycetidae</taxon>
        <taxon>Eurotiales</taxon>
        <taxon>Aspergillaceae</taxon>
        <taxon>Penicillium</taxon>
    </lineage>
</organism>
<comment type="caution">
    <text evidence="1">The sequence shown here is derived from an EMBL/GenBank/DDBJ whole genome shotgun (WGS) entry which is preliminary data.</text>
</comment>
<dbReference type="RefSeq" id="XP_056525715.1">
    <property type="nucleotide sequence ID" value="XM_056663602.1"/>
</dbReference>
<accession>A0A9W9HCB7</accession>
<reference evidence="1" key="2">
    <citation type="journal article" date="2023" name="IMA Fungus">
        <title>Comparative genomic study of the Penicillium genus elucidates a diverse pangenome and 15 lateral gene transfer events.</title>
        <authorList>
            <person name="Petersen C."/>
            <person name="Sorensen T."/>
            <person name="Nielsen M.R."/>
            <person name="Sondergaard T.E."/>
            <person name="Sorensen J.L."/>
            <person name="Fitzpatrick D.A."/>
            <person name="Frisvad J.C."/>
            <person name="Nielsen K.L."/>
        </authorList>
    </citation>
    <scope>NUCLEOTIDE SEQUENCE</scope>
    <source>
        <strain evidence="1">IBT 22155</strain>
    </source>
</reference>
<evidence type="ECO:0000313" key="1">
    <source>
        <dbReference type="EMBL" id="KAJ5144071.1"/>
    </source>
</evidence>
<evidence type="ECO:0000313" key="2">
    <source>
        <dbReference type="Proteomes" id="UP001149079"/>
    </source>
</evidence>
<reference evidence="1" key="1">
    <citation type="submission" date="2022-11" db="EMBL/GenBank/DDBJ databases">
        <authorList>
            <person name="Petersen C."/>
        </authorList>
    </citation>
    <scope>NUCLEOTIDE SEQUENCE</scope>
    <source>
        <strain evidence="1">IBT 22155</strain>
    </source>
</reference>
<proteinExistence type="predicted"/>